<evidence type="ECO:0000256" key="2">
    <source>
        <dbReference type="ARBA" id="ARBA00006601"/>
    </source>
</evidence>
<dbReference type="AlphaFoldDB" id="A0A9P7DSS4"/>
<accession>A0A9P7DSS4</accession>
<evidence type="ECO:0000256" key="4">
    <source>
        <dbReference type="ARBA" id="ARBA00023002"/>
    </source>
</evidence>
<feature type="binding site" evidence="9">
    <location>
        <begin position="11"/>
        <end position="16"/>
    </location>
    <ligand>
        <name>NAD(+)</name>
        <dbReference type="ChEBI" id="CHEBI:57540"/>
    </ligand>
</feature>
<evidence type="ECO:0000256" key="6">
    <source>
        <dbReference type="ARBA" id="ARBA00047473"/>
    </source>
</evidence>
<evidence type="ECO:0000313" key="12">
    <source>
        <dbReference type="Proteomes" id="UP000719766"/>
    </source>
</evidence>
<evidence type="ECO:0000256" key="8">
    <source>
        <dbReference type="PIRSR" id="PIRSR500133-1"/>
    </source>
</evidence>
<dbReference type="InterPro" id="IPR036291">
    <property type="entry name" value="NAD(P)-bd_dom_sf"/>
</dbReference>
<dbReference type="FunFam" id="3.40.50.720:FF:000032">
    <property type="entry name" value="UDP-glucose 6-dehydrogenase"/>
    <property type="match status" value="1"/>
</dbReference>
<feature type="binding site" evidence="9">
    <location>
        <begin position="91"/>
        <end position="95"/>
    </location>
    <ligand>
        <name>NAD(+)</name>
        <dbReference type="ChEBI" id="CHEBI:57540"/>
    </ligand>
</feature>
<dbReference type="SUPFAM" id="SSF51735">
    <property type="entry name" value="NAD(P)-binding Rossmann-fold domains"/>
    <property type="match status" value="1"/>
</dbReference>
<evidence type="ECO:0000256" key="9">
    <source>
        <dbReference type="PIRSR" id="PIRSR500133-3"/>
    </source>
</evidence>
<dbReference type="NCBIfam" id="TIGR03026">
    <property type="entry name" value="NDP-sugDHase"/>
    <property type="match status" value="1"/>
</dbReference>
<organism evidence="11 12">
    <name type="scientific">Suillus plorans</name>
    <dbReference type="NCBI Taxonomy" id="116603"/>
    <lineage>
        <taxon>Eukaryota</taxon>
        <taxon>Fungi</taxon>
        <taxon>Dikarya</taxon>
        <taxon>Basidiomycota</taxon>
        <taxon>Agaricomycotina</taxon>
        <taxon>Agaricomycetes</taxon>
        <taxon>Agaricomycetidae</taxon>
        <taxon>Boletales</taxon>
        <taxon>Suillineae</taxon>
        <taxon>Suillaceae</taxon>
        <taxon>Suillus</taxon>
    </lineage>
</organism>
<evidence type="ECO:0000259" key="10">
    <source>
        <dbReference type="SMART" id="SM00984"/>
    </source>
</evidence>
<dbReference type="PANTHER" id="PTHR11374">
    <property type="entry name" value="UDP-GLUCOSE DEHYDROGENASE/UDP-MANNAC DEHYDROGENASE"/>
    <property type="match status" value="1"/>
</dbReference>
<dbReference type="EC" id="1.1.1.22" evidence="3 7"/>
<feature type="binding site" evidence="9">
    <location>
        <position position="167"/>
    </location>
    <ligand>
        <name>NAD(+)</name>
        <dbReference type="ChEBI" id="CHEBI:57540"/>
    </ligand>
</feature>
<evidence type="ECO:0000256" key="7">
    <source>
        <dbReference type="PIRNR" id="PIRNR000124"/>
    </source>
</evidence>
<dbReference type="InterPro" id="IPR036220">
    <property type="entry name" value="UDP-Glc/GDP-Man_DH_C_sf"/>
</dbReference>
<sequence length="469" mass="51384">MPRVQQICCIGAGYVGGPTCAVIALKCPHIRVTIVDLNQARIDAWNSPDFNLPIYEPGLEDVVRQARGRNLFFSTDVDKGIRDADLIFVSVNTPTKKSGVGAGFAADLNYVELATRRIAATATSSKIVVEKSTVPCRTAESMRTILDANSKPNARFDILSNPEFLAEGTAIDDLFAPDRVLIGSLQTQEGKEACAALSEVYQNWVPKERILTVGLWSSELSKLAANAMLAQRISSVNALSAICEATGANIAEVAHSIGQDSRIGPKFLRASVGFGGSCFQKDILNLVYLSESLNLKEVAEYWKQVVTMNEYQKRRFSKRVVDTLFNTITGKRIAVLGFAFKADTGDTRESAAITLIRDFQQERALVNIYDPQVESNQIWADLNEASPDVPLETIQRQVSVCSSALEACKNAEAVIIATEWAEFKTIDWQAVYAGMNKPAFVFDGRLLVDADKLRSIGFKVTVIGRGERL</sequence>
<dbReference type="InterPro" id="IPR014026">
    <property type="entry name" value="UDP-Glc/GDP-Man_DH_dimer"/>
</dbReference>
<dbReference type="Gene3D" id="3.40.50.720">
    <property type="entry name" value="NAD(P)-binding Rossmann-like Domain"/>
    <property type="match status" value="2"/>
</dbReference>
<comment type="similarity">
    <text evidence="2 7">Belongs to the UDP-glucose/GDP-mannose dehydrogenase family.</text>
</comment>
<dbReference type="FunFam" id="3.40.50.720:FF:000193">
    <property type="entry name" value="UDP-glucose 6-dehydrogenase"/>
    <property type="match status" value="1"/>
</dbReference>
<dbReference type="Pfam" id="PF03720">
    <property type="entry name" value="UDPG_MGDP_dh_C"/>
    <property type="match status" value="1"/>
</dbReference>
<comment type="pathway">
    <text evidence="1">Nucleotide-sugar biosynthesis; UDP-alpha-D-glucuronate biosynthesis; UDP-alpha-D-glucuronate from UDP-alpha-D-glucose: step 1/1.</text>
</comment>
<dbReference type="SMART" id="SM00984">
    <property type="entry name" value="UDPG_MGDP_dh_C"/>
    <property type="match status" value="1"/>
</dbReference>
<dbReference type="InterPro" id="IPR017476">
    <property type="entry name" value="UDP-Glc/GDP-Man"/>
</dbReference>
<dbReference type="PANTHER" id="PTHR11374:SF3">
    <property type="entry name" value="UDP-GLUCOSE 6-DEHYDROGENASE"/>
    <property type="match status" value="1"/>
</dbReference>
<gene>
    <name evidence="11" type="ORF">HD556DRAFT_1438135</name>
</gene>
<feature type="active site" description="Nucleophile" evidence="8">
    <location>
        <position position="278"/>
    </location>
</feature>
<dbReference type="GeneID" id="64599572"/>
<dbReference type="Gene3D" id="1.20.5.100">
    <property type="entry name" value="Cytochrome c1, transmembrane anchor, C-terminal"/>
    <property type="match status" value="1"/>
</dbReference>
<feature type="binding site" evidence="9">
    <location>
        <position position="36"/>
    </location>
    <ligand>
        <name>NAD(+)</name>
        <dbReference type="ChEBI" id="CHEBI:57540"/>
    </ligand>
</feature>
<dbReference type="GO" id="GO:0003979">
    <property type="term" value="F:UDP-glucose 6-dehydrogenase activity"/>
    <property type="evidence" value="ECO:0007669"/>
    <property type="project" value="UniProtKB-EC"/>
</dbReference>
<feature type="binding site" evidence="9">
    <location>
        <begin position="132"/>
        <end position="133"/>
    </location>
    <ligand>
        <name>NAD(+)</name>
        <dbReference type="ChEBI" id="CHEBI:57540"/>
    </ligand>
</feature>
<dbReference type="FunFam" id="1.20.5.100:FF:000001">
    <property type="entry name" value="UDP-glucose 6-dehydrogenase"/>
    <property type="match status" value="1"/>
</dbReference>
<protein>
    <recommendedName>
        <fullName evidence="3 7">UDP-glucose 6-dehydrogenase</fullName>
        <ecNumber evidence="3 7">1.1.1.22</ecNumber>
    </recommendedName>
</protein>
<proteinExistence type="inferred from homology"/>
<evidence type="ECO:0000256" key="3">
    <source>
        <dbReference type="ARBA" id="ARBA00012954"/>
    </source>
</evidence>
<keyword evidence="12" id="KW-1185">Reference proteome</keyword>
<feature type="binding site" evidence="9">
    <location>
        <position position="41"/>
    </location>
    <ligand>
        <name>NAD(+)</name>
        <dbReference type="ChEBI" id="CHEBI:57540"/>
    </ligand>
</feature>
<feature type="binding site" evidence="9">
    <location>
        <position position="348"/>
    </location>
    <ligand>
        <name>NAD(+)</name>
        <dbReference type="ChEBI" id="CHEBI:57540"/>
    </ligand>
</feature>
<dbReference type="Pfam" id="PF00984">
    <property type="entry name" value="UDPG_MGDP_dh"/>
    <property type="match status" value="1"/>
</dbReference>
<dbReference type="InterPro" id="IPR028356">
    <property type="entry name" value="UDPglc_DH_euk"/>
</dbReference>
<feature type="binding site" evidence="9">
    <location>
        <begin position="278"/>
        <end position="281"/>
    </location>
    <ligand>
        <name>NAD(+)</name>
        <dbReference type="ChEBI" id="CHEBI:57540"/>
    </ligand>
</feature>
<dbReference type="Pfam" id="PF03721">
    <property type="entry name" value="UDPG_MGDP_dh_N"/>
    <property type="match status" value="1"/>
</dbReference>
<feature type="domain" description="UDP-glucose/GDP-mannose dehydrogenase C-terminal" evidence="10">
    <location>
        <begin position="334"/>
        <end position="450"/>
    </location>
</feature>
<reference evidence="11" key="1">
    <citation type="journal article" date="2020" name="New Phytol.">
        <title>Comparative genomics reveals dynamic genome evolution in host specialist ectomycorrhizal fungi.</title>
        <authorList>
            <person name="Lofgren L.A."/>
            <person name="Nguyen N.H."/>
            <person name="Vilgalys R."/>
            <person name="Ruytinx J."/>
            <person name="Liao H.L."/>
            <person name="Branco S."/>
            <person name="Kuo A."/>
            <person name="LaButti K."/>
            <person name="Lipzen A."/>
            <person name="Andreopoulos W."/>
            <person name="Pangilinan J."/>
            <person name="Riley R."/>
            <person name="Hundley H."/>
            <person name="Na H."/>
            <person name="Barry K."/>
            <person name="Grigoriev I.V."/>
            <person name="Stajich J.E."/>
            <person name="Kennedy P.G."/>
        </authorList>
    </citation>
    <scope>NUCLEOTIDE SEQUENCE</scope>
    <source>
        <strain evidence="11">S12</strain>
    </source>
</reference>
<evidence type="ECO:0000256" key="5">
    <source>
        <dbReference type="ARBA" id="ARBA00023027"/>
    </source>
</evidence>
<dbReference type="SUPFAM" id="SSF48179">
    <property type="entry name" value="6-phosphogluconate dehydrogenase C-terminal domain-like"/>
    <property type="match status" value="1"/>
</dbReference>
<dbReference type="GO" id="GO:0051287">
    <property type="term" value="F:NAD binding"/>
    <property type="evidence" value="ECO:0007669"/>
    <property type="project" value="InterPro"/>
</dbReference>
<dbReference type="EMBL" id="JABBWE010000006">
    <property type="protein sequence ID" value="KAG1802097.1"/>
    <property type="molecule type" value="Genomic_DNA"/>
</dbReference>
<dbReference type="Proteomes" id="UP000719766">
    <property type="component" value="Unassembled WGS sequence"/>
</dbReference>
<evidence type="ECO:0000256" key="1">
    <source>
        <dbReference type="ARBA" id="ARBA00004701"/>
    </source>
</evidence>
<dbReference type="InterPro" id="IPR008927">
    <property type="entry name" value="6-PGluconate_DH-like_C_sf"/>
</dbReference>
<dbReference type="InterPro" id="IPR001732">
    <property type="entry name" value="UDP-Glc/GDP-Man_DH_N"/>
</dbReference>
<dbReference type="InterPro" id="IPR014027">
    <property type="entry name" value="UDP-Glc/GDP-Man_DH_C"/>
</dbReference>
<dbReference type="RefSeq" id="XP_041165289.1">
    <property type="nucleotide sequence ID" value="XM_041305808.1"/>
</dbReference>
<keyword evidence="5 7" id="KW-0520">NAD</keyword>
<dbReference type="GO" id="GO:0005634">
    <property type="term" value="C:nucleus"/>
    <property type="evidence" value="ECO:0007669"/>
    <property type="project" value="TreeGrafter"/>
</dbReference>
<dbReference type="GO" id="GO:0006024">
    <property type="term" value="P:glycosaminoglycan biosynthetic process"/>
    <property type="evidence" value="ECO:0007669"/>
    <property type="project" value="TreeGrafter"/>
</dbReference>
<comment type="catalytic activity">
    <reaction evidence="6 7">
        <text>UDP-alpha-D-glucose + 2 NAD(+) + H2O = UDP-alpha-D-glucuronate + 2 NADH + 3 H(+)</text>
        <dbReference type="Rhea" id="RHEA:23596"/>
        <dbReference type="ChEBI" id="CHEBI:15377"/>
        <dbReference type="ChEBI" id="CHEBI:15378"/>
        <dbReference type="ChEBI" id="CHEBI:57540"/>
        <dbReference type="ChEBI" id="CHEBI:57945"/>
        <dbReference type="ChEBI" id="CHEBI:58052"/>
        <dbReference type="ChEBI" id="CHEBI:58885"/>
        <dbReference type="EC" id="1.1.1.22"/>
    </reaction>
</comment>
<keyword evidence="4 7" id="KW-0560">Oxidoreductase</keyword>
<dbReference type="SUPFAM" id="SSF52413">
    <property type="entry name" value="UDP-glucose/GDP-mannose dehydrogenase C-terminal domain"/>
    <property type="match status" value="1"/>
</dbReference>
<dbReference type="PIRSF" id="PIRSF500133">
    <property type="entry name" value="UDPglc_DH_euk"/>
    <property type="match status" value="1"/>
</dbReference>
<name>A0A9P7DSS4_9AGAM</name>
<dbReference type="PIRSF" id="PIRSF000124">
    <property type="entry name" value="UDPglc_GDPman_dh"/>
    <property type="match status" value="1"/>
</dbReference>
<dbReference type="OrthoDB" id="5059218at2759"/>
<evidence type="ECO:0000313" key="11">
    <source>
        <dbReference type="EMBL" id="KAG1802097.1"/>
    </source>
</evidence>
<comment type="caution">
    <text evidence="11">The sequence shown here is derived from an EMBL/GenBank/DDBJ whole genome shotgun (WGS) entry which is preliminary data.</text>
</comment>